<protein>
    <submittedName>
        <fullName evidence="2">Uncharacterized protein</fullName>
    </submittedName>
</protein>
<organism evidence="2">
    <name type="scientific">Octopus bimaculoides</name>
    <name type="common">California two-spotted octopus</name>
    <dbReference type="NCBI Taxonomy" id="37653"/>
    <lineage>
        <taxon>Eukaryota</taxon>
        <taxon>Metazoa</taxon>
        <taxon>Spiralia</taxon>
        <taxon>Lophotrochozoa</taxon>
        <taxon>Mollusca</taxon>
        <taxon>Cephalopoda</taxon>
        <taxon>Coleoidea</taxon>
        <taxon>Octopodiformes</taxon>
        <taxon>Octopoda</taxon>
        <taxon>Incirrata</taxon>
        <taxon>Octopodidae</taxon>
        <taxon>Octopus</taxon>
    </lineage>
</organism>
<gene>
    <name evidence="2" type="ORF">OCBIM_22019474mg</name>
</gene>
<feature type="region of interest" description="Disordered" evidence="1">
    <location>
        <begin position="26"/>
        <end position="49"/>
    </location>
</feature>
<reference evidence="2" key="1">
    <citation type="submission" date="2015-07" db="EMBL/GenBank/DDBJ databases">
        <title>MeaNS - Measles Nucleotide Surveillance Program.</title>
        <authorList>
            <person name="Tran T."/>
            <person name="Druce J."/>
        </authorList>
    </citation>
    <scope>NUCLEOTIDE SEQUENCE</scope>
    <source>
        <strain evidence="2">UCB-OBI-ISO-001</strain>
        <tissue evidence="2">Gonad</tissue>
    </source>
</reference>
<sequence>MEVEIVTVMVTVDDSDDIDSILTVQVGGSGEDEGDSGGGGGGSSGCDVTGIDYSERDGRGGSCDVTGIDYSGKDGGGGGYSNSHSGDDVSGGGGDFGSINYTVGVGCSGDNGSRDVVIVVALGNNGIGYSSACGDCSGGNISDDGSSDRNEVGGCKKNNDGMSHSINSVNDCSCGGNSDDFNDGEDLS</sequence>
<accession>A0A0L8ICE1</accession>
<feature type="non-terminal residue" evidence="2">
    <location>
        <position position="188"/>
    </location>
</feature>
<evidence type="ECO:0000256" key="1">
    <source>
        <dbReference type="SAM" id="MobiDB-lite"/>
    </source>
</evidence>
<feature type="region of interest" description="Disordered" evidence="1">
    <location>
        <begin position="144"/>
        <end position="163"/>
    </location>
</feature>
<evidence type="ECO:0000313" key="2">
    <source>
        <dbReference type="EMBL" id="KOF99131.1"/>
    </source>
</evidence>
<dbReference type="EMBL" id="KQ416011">
    <property type="protein sequence ID" value="KOF99131.1"/>
    <property type="molecule type" value="Genomic_DNA"/>
</dbReference>
<dbReference type="AlphaFoldDB" id="A0A0L8ICE1"/>
<proteinExistence type="predicted"/>
<name>A0A0L8ICE1_OCTBM</name>
<feature type="region of interest" description="Disordered" evidence="1">
    <location>
        <begin position="168"/>
        <end position="188"/>
    </location>
</feature>